<organism evidence="1 2">
    <name type="scientific">Streptomyces synnematoformans</name>
    <dbReference type="NCBI Taxonomy" id="415721"/>
    <lineage>
        <taxon>Bacteria</taxon>
        <taxon>Bacillati</taxon>
        <taxon>Actinomycetota</taxon>
        <taxon>Actinomycetes</taxon>
        <taxon>Kitasatosporales</taxon>
        <taxon>Streptomycetaceae</taxon>
        <taxon>Streptomyces</taxon>
    </lineage>
</organism>
<dbReference type="RefSeq" id="WP_344287088.1">
    <property type="nucleotide sequence ID" value="NZ_BAAAPF010000003.1"/>
</dbReference>
<keyword evidence="2" id="KW-1185">Reference proteome</keyword>
<protein>
    <submittedName>
        <fullName evidence="1">Uncharacterized protein</fullName>
    </submittedName>
</protein>
<evidence type="ECO:0000313" key="1">
    <source>
        <dbReference type="EMBL" id="GAA2107933.1"/>
    </source>
</evidence>
<comment type="caution">
    <text evidence="1">The sequence shown here is derived from an EMBL/GenBank/DDBJ whole genome shotgun (WGS) entry which is preliminary data.</text>
</comment>
<name>A0ABN2XBD1_9ACTN</name>
<dbReference type="EMBL" id="BAAAPF010000003">
    <property type="protein sequence ID" value="GAA2107933.1"/>
    <property type="molecule type" value="Genomic_DNA"/>
</dbReference>
<sequence length="82" mass="9330">MTNHTLSRHRWRDPRTGRFERIYFLSHEDPDGTVHTRRMPGRGVEIFGRTLAAKAARGEAYNIAVTDTAGGDVTFDFTCFQS</sequence>
<gene>
    <name evidence="1" type="ORF">GCM10009802_03400</name>
</gene>
<accession>A0ABN2XBD1</accession>
<evidence type="ECO:0000313" key="2">
    <source>
        <dbReference type="Proteomes" id="UP001500443"/>
    </source>
</evidence>
<reference evidence="1 2" key="1">
    <citation type="journal article" date="2019" name="Int. J. Syst. Evol. Microbiol.">
        <title>The Global Catalogue of Microorganisms (GCM) 10K type strain sequencing project: providing services to taxonomists for standard genome sequencing and annotation.</title>
        <authorList>
            <consortium name="The Broad Institute Genomics Platform"/>
            <consortium name="The Broad Institute Genome Sequencing Center for Infectious Disease"/>
            <person name="Wu L."/>
            <person name="Ma J."/>
        </authorList>
    </citation>
    <scope>NUCLEOTIDE SEQUENCE [LARGE SCALE GENOMIC DNA]</scope>
    <source>
        <strain evidence="1 2">JCM 15481</strain>
    </source>
</reference>
<proteinExistence type="predicted"/>
<dbReference type="Proteomes" id="UP001500443">
    <property type="component" value="Unassembled WGS sequence"/>
</dbReference>